<dbReference type="eggNOG" id="COG4783">
    <property type="taxonomic scope" value="Bacteria"/>
</dbReference>
<accession>Q0FPD5</accession>
<comment type="cofactor">
    <cofactor evidence="6">
        <name>Zn(2+)</name>
        <dbReference type="ChEBI" id="CHEBI:29105"/>
    </cofactor>
    <text evidence="6">Binds 1 zinc ion per subunit.</text>
</comment>
<comment type="similarity">
    <text evidence="6">Belongs to the peptidase M48 family.</text>
</comment>
<feature type="transmembrane region" description="Helical" evidence="7">
    <location>
        <begin position="109"/>
        <end position="132"/>
    </location>
</feature>
<dbReference type="Gene3D" id="3.30.2010.10">
    <property type="entry name" value="Metalloproteases ('zincins'), catalytic domain"/>
    <property type="match status" value="1"/>
</dbReference>
<dbReference type="HOGENOM" id="CLU_029002_0_0_5"/>
<dbReference type="InterPro" id="IPR051156">
    <property type="entry name" value="Mito/Outer_Membr_Metalloprot"/>
</dbReference>
<proteinExistence type="inferred from homology"/>
<comment type="caution">
    <text evidence="10">The sequence shown here is derived from an EMBL/GenBank/DDBJ whole genome shotgun (WGS) entry which is preliminary data.</text>
</comment>
<evidence type="ECO:0000256" key="5">
    <source>
        <dbReference type="ARBA" id="ARBA00023049"/>
    </source>
</evidence>
<evidence type="ECO:0000256" key="1">
    <source>
        <dbReference type="ARBA" id="ARBA00022670"/>
    </source>
</evidence>
<dbReference type="GO" id="GO:0004222">
    <property type="term" value="F:metalloendopeptidase activity"/>
    <property type="evidence" value="ECO:0007669"/>
    <property type="project" value="InterPro"/>
</dbReference>
<evidence type="ECO:0000256" key="2">
    <source>
        <dbReference type="ARBA" id="ARBA00022723"/>
    </source>
</evidence>
<keyword evidence="2" id="KW-0479">Metal-binding</keyword>
<dbReference type="GO" id="GO:0016020">
    <property type="term" value="C:membrane"/>
    <property type="evidence" value="ECO:0007669"/>
    <property type="project" value="TreeGrafter"/>
</dbReference>
<evidence type="ECO:0000259" key="8">
    <source>
        <dbReference type="Pfam" id="PF01435"/>
    </source>
</evidence>
<protein>
    <submittedName>
        <fullName evidence="10">Uncharacterized protein</fullName>
    </submittedName>
</protein>
<dbReference type="InterPro" id="IPR001915">
    <property type="entry name" value="Peptidase_M48"/>
</dbReference>
<gene>
    <name evidence="10" type="ORF">R2601_11499</name>
</gene>
<feature type="domain" description="Peptidase M48" evidence="8">
    <location>
        <begin position="177"/>
        <end position="346"/>
    </location>
</feature>
<dbReference type="Pfam" id="PF23368">
    <property type="entry name" value="DUF7092"/>
    <property type="match status" value="1"/>
</dbReference>
<dbReference type="GO" id="GO:0046872">
    <property type="term" value="F:metal ion binding"/>
    <property type="evidence" value="ECO:0007669"/>
    <property type="project" value="UniProtKB-KW"/>
</dbReference>
<dbReference type="CDD" id="cd07332">
    <property type="entry name" value="M48C_Oma1_like"/>
    <property type="match status" value="1"/>
</dbReference>
<keyword evidence="7" id="KW-0472">Membrane</keyword>
<keyword evidence="3 6" id="KW-0378">Hydrolase</keyword>
<keyword evidence="7" id="KW-1133">Transmembrane helix</keyword>
<keyword evidence="5 6" id="KW-0482">Metalloprotease</keyword>
<dbReference type="OrthoDB" id="9810445at2"/>
<dbReference type="PANTHER" id="PTHR22726:SF1">
    <property type="entry name" value="METALLOENDOPEPTIDASE OMA1, MITOCHONDRIAL"/>
    <property type="match status" value="1"/>
</dbReference>
<evidence type="ECO:0000259" key="9">
    <source>
        <dbReference type="Pfam" id="PF23368"/>
    </source>
</evidence>
<evidence type="ECO:0000313" key="10">
    <source>
        <dbReference type="EMBL" id="EAU46093.1"/>
    </source>
</evidence>
<keyword evidence="7" id="KW-0812">Transmembrane</keyword>
<evidence type="ECO:0000256" key="3">
    <source>
        <dbReference type="ARBA" id="ARBA00022801"/>
    </source>
</evidence>
<dbReference type="Pfam" id="PF01435">
    <property type="entry name" value="Peptidase_M48"/>
    <property type="match status" value="1"/>
</dbReference>
<dbReference type="STRING" id="314265.R2601_11499"/>
<keyword evidence="11" id="KW-1185">Reference proteome</keyword>
<sequence>MQGAAHLYDGRSAARHAVEVALSREQQALVITGDGLEAPLVWPLQDLRELHDHADDDQLILTRHLETEDESLRDTARLVVEDPEMVAWLRRTRPRLTRRDLREGTWRRVALRAGGALAAVLLMIFVILPALAGTLSRLIPVEKEIAFGRGVKAQIERVFGATEAGALDCSAPEGVAALERMVTRLTEGQEIGYPLEVSVIDHKMMNAFAVPGGHIVVMRGLLEGAGDPDMVAAVLAHEIGHVVHRDPTRNALRTAGSVGLLGLLFGDFTGGAATVLLAERMISASYSQDAEAEADAFAFDMLRGAGLPPSALGDMFERFREEYGDVDGPMAHFASHPRLTDRIAAAGAASSGDSPHRPALSTDAWRALQDICDNQVNTRDAD</sequence>
<dbReference type="EMBL" id="AATQ01000018">
    <property type="protein sequence ID" value="EAU46093.1"/>
    <property type="molecule type" value="Genomic_DNA"/>
</dbReference>
<dbReference type="RefSeq" id="WP_007793726.1">
    <property type="nucleotide sequence ID" value="NZ_DS022276.1"/>
</dbReference>
<keyword evidence="1 6" id="KW-0645">Protease</keyword>
<evidence type="ECO:0000256" key="6">
    <source>
        <dbReference type="RuleBase" id="RU003983"/>
    </source>
</evidence>
<dbReference type="Proteomes" id="UP000006230">
    <property type="component" value="Unassembled WGS sequence"/>
</dbReference>
<keyword evidence="4 6" id="KW-0862">Zinc</keyword>
<evidence type="ECO:0000256" key="7">
    <source>
        <dbReference type="SAM" id="Phobius"/>
    </source>
</evidence>
<name>Q0FPD5_SALBH</name>
<dbReference type="GO" id="GO:0051603">
    <property type="term" value="P:proteolysis involved in protein catabolic process"/>
    <property type="evidence" value="ECO:0007669"/>
    <property type="project" value="TreeGrafter"/>
</dbReference>
<evidence type="ECO:0000256" key="4">
    <source>
        <dbReference type="ARBA" id="ARBA00022833"/>
    </source>
</evidence>
<reference evidence="10 11" key="1">
    <citation type="journal article" date="2010" name="J. Bacteriol.">
        <title>Genome sequences of Pelagibaca bermudensis HTCC2601T and Maritimibacter alkaliphilus HTCC2654T, the type strains of two marine Roseobacter genera.</title>
        <authorList>
            <person name="Thrash J.C."/>
            <person name="Cho J.C."/>
            <person name="Ferriera S."/>
            <person name="Johnson J."/>
            <person name="Vergin K.L."/>
            <person name="Giovannoni S.J."/>
        </authorList>
    </citation>
    <scope>NUCLEOTIDE SEQUENCE [LARGE SCALE GENOMIC DNA]</scope>
    <source>
        <strain evidence="11">DSM 26914 / JCM 13377 / KCTC 12554 / HTCC2601</strain>
    </source>
</reference>
<evidence type="ECO:0000313" key="11">
    <source>
        <dbReference type="Proteomes" id="UP000006230"/>
    </source>
</evidence>
<organism evidence="10 11">
    <name type="scientific">Salipiger bermudensis (strain DSM 26914 / JCM 13377 / KCTC 12554 / HTCC2601)</name>
    <name type="common">Pelagibaca bermudensis</name>
    <dbReference type="NCBI Taxonomy" id="314265"/>
    <lineage>
        <taxon>Bacteria</taxon>
        <taxon>Pseudomonadati</taxon>
        <taxon>Pseudomonadota</taxon>
        <taxon>Alphaproteobacteria</taxon>
        <taxon>Rhodobacterales</taxon>
        <taxon>Roseobacteraceae</taxon>
        <taxon>Salipiger</taxon>
    </lineage>
</organism>
<dbReference type="PANTHER" id="PTHR22726">
    <property type="entry name" value="METALLOENDOPEPTIDASE OMA1"/>
    <property type="match status" value="1"/>
</dbReference>
<dbReference type="InterPro" id="IPR055518">
    <property type="entry name" value="DUF7092"/>
</dbReference>
<dbReference type="AlphaFoldDB" id="Q0FPD5"/>
<feature type="domain" description="DUF7092" evidence="9">
    <location>
        <begin position="4"/>
        <end position="90"/>
    </location>
</feature>